<dbReference type="EMBL" id="MASU01000022">
    <property type="protein sequence ID" value="PXY18210.1"/>
    <property type="molecule type" value="Genomic_DNA"/>
</dbReference>
<accession>A0A318LD46</accession>
<organism evidence="2 3">
    <name type="scientific">Prauserella flavalba</name>
    <dbReference type="NCBI Taxonomy" id="1477506"/>
    <lineage>
        <taxon>Bacteria</taxon>
        <taxon>Bacillati</taxon>
        <taxon>Actinomycetota</taxon>
        <taxon>Actinomycetes</taxon>
        <taxon>Pseudonocardiales</taxon>
        <taxon>Pseudonocardiaceae</taxon>
        <taxon>Prauserella</taxon>
    </lineage>
</organism>
<sequence length="86" mass="8855">MAGQDPVRIRIVALFSWLTHRLVLVLAEDRGENQVRAARGPDGAGTAQGTMGDEAAASVAHEGSDVVAFGVHGSSWTELAAKLSGG</sequence>
<name>A0A318LD46_9PSEU</name>
<reference evidence="2 3" key="1">
    <citation type="submission" date="2016-07" db="EMBL/GenBank/DDBJ databases">
        <title>Draft genome sequence of Prauserella sp. YIM 121212, isolated from alkaline soil.</title>
        <authorList>
            <person name="Ruckert C."/>
            <person name="Albersmeier A."/>
            <person name="Jiang C.-L."/>
            <person name="Jiang Y."/>
            <person name="Kalinowski J."/>
            <person name="Schneider O."/>
            <person name="Winkler A."/>
            <person name="Zotchev S.B."/>
        </authorList>
    </citation>
    <scope>NUCLEOTIDE SEQUENCE [LARGE SCALE GENOMIC DNA]</scope>
    <source>
        <strain evidence="2 3">YIM 121212</strain>
    </source>
</reference>
<keyword evidence="3" id="KW-1185">Reference proteome</keyword>
<proteinExistence type="predicted"/>
<protein>
    <submittedName>
        <fullName evidence="2">Uncharacterized protein</fullName>
    </submittedName>
</protein>
<feature type="region of interest" description="Disordered" evidence="1">
    <location>
        <begin position="36"/>
        <end position="56"/>
    </location>
</feature>
<evidence type="ECO:0000313" key="3">
    <source>
        <dbReference type="Proteomes" id="UP000247892"/>
    </source>
</evidence>
<dbReference type="AlphaFoldDB" id="A0A318LD46"/>
<gene>
    <name evidence="2" type="ORF">BA062_35685</name>
</gene>
<evidence type="ECO:0000313" key="2">
    <source>
        <dbReference type="EMBL" id="PXY18210.1"/>
    </source>
</evidence>
<comment type="caution">
    <text evidence="2">The sequence shown here is derived from an EMBL/GenBank/DDBJ whole genome shotgun (WGS) entry which is preliminary data.</text>
</comment>
<evidence type="ECO:0000256" key="1">
    <source>
        <dbReference type="SAM" id="MobiDB-lite"/>
    </source>
</evidence>
<dbReference type="Proteomes" id="UP000247892">
    <property type="component" value="Unassembled WGS sequence"/>
</dbReference>